<name>A0ABN7VRH0_GIGMA</name>
<evidence type="ECO:0000313" key="2">
    <source>
        <dbReference type="EMBL" id="CAG8794596.1"/>
    </source>
</evidence>
<feature type="region of interest" description="Disordered" evidence="1">
    <location>
        <begin position="86"/>
        <end position="119"/>
    </location>
</feature>
<evidence type="ECO:0000313" key="3">
    <source>
        <dbReference type="Proteomes" id="UP000789901"/>
    </source>
</evidence>
<proteinExistence type="predicted"/>
<dbReference type="EMBL" id="CAJVQB010020506">
    <property type="protein sequence ID" value="CAG8794596.1"/>
    <property type="molecule type" value="Genomic_DNA"/>
</dbReference>
<keyword evidence="3" id="KW-1185">Reference proteome</keyword>
<protein>
    <submittedName>
        <fullName evidence="2">39530_t:CDS:1</fullName>
    </submittedName>
</protein>
<sequence>MTKPLMKNCTSNKKHNTSEKENSSEWAIPMTRLKKSITKLRTMVFKVKKIFKKKLASIKNITKLLMKLHQNKETCTTDSNDEITKKAKTKNYDANEEENSPKWATPTTRPKKSITKTENNSIQTIRNIAQLTPIMKPQKKQN</sequence>
<dbReference type="Proteomes" id="UP000789901">
    <property type="component" value="Unassembled WGS sequence"/>
</dbReference>
<reference evidence="2 3" key="1">
    <citation type="submission" date="2021-06" db="EMBL/GenBank/DDBJ databases">
        <authorList>
            <person name="Kallberg Y."/>
            <person name="Tangrot J."/>
            <person name="Rosling A."/>
        </authorList>
    </citation>
    <scope>NUCLEOTIDE SEQUENCE [LARGE SCALE GENOMIC DNA]</scope>
    <source>
        <strain evidence="2 3">120-4 pot B 10/14</strain>
    </source>
</reference>
<comment type="caution">
    <text evidence="2">The sequence shown here is derived from an EMBL/GenBank/DDBJ whole genome shotgun (WGS) entry which is preliminary data.</text>
</comment>
<gene>
    <name evidence="2" type="ORF">GMARGA_LOCUS21816</name>
</gene>
<organism evidence="2 3">
    <name type="scientific">Gigaspora margarita</name>
    <dbReference type="NCBI Taxonomy" id="4874"/>
    <lineage>
        <taxon>Eukaryota</taxon>
        <taxon>Fungi</taxon>
        <taxon>Fungi incertae sedis</taxon>
        <taxon>Mucoromycota</taxon>
        <taxon>Glomeromycotina</taxon>
        <taxon>Glomeromycetes</taxon>
        <taxon>Diversisporales</taxon>
        <taxon>Gigasporaceae</taxon>
        <taxon>Gigaspora</taxon>
    </lineage>
</organism>
<feature type="region of interest" description="Disordered" evidence="1">
    <location>
        <begin position="1"/>
        <end position="25"/>
    </location>
</feature>
<accession>A0ABN7VRH0</accession>
<evidence type="ECO:0000256" key="1">
    <source>
        <dbReference type="SAM" id="MobiDB-lite"/>
    </source>
</evidence>